<feature type="compositionally biased region" description="Gly residues" evidence="8">
    <location>
        <begin position="581"/>
        <end position="609"/>
    </location>
</feature>
<dbReference type="SUPFAM" id="SSF56112">
    <property type="entry name" value="Protein kinase-like (PK-like)"/>
    <property type="match status" value="1"/>
</dbReference>
<sequence length="763" mass="81499">MGCASSKDETELAQQVLGAKKAADTKAVRRLSALGMTEGEVWVTRQTGDIRKVFKFGQQINKGQFGVIHVVTDAAGNKYACKQISKRKLTGPNSIRDIRREIEIMHHLRGHPSVITFHGVYEDISDVFLVMELCTGGDLFEKIEKMATVTERAAAAMFRELVECVAYCHTLGVMHRDLKPENFLVTDRTGDARIKLSDFGLSTFFREGQADFADVLGSAYYMAPEVLERSYGKSCDVWSLGVILHVLLSGAPPFAGATDAEIMKAVRSRELDLTAKPWPSISRHARHLVSRMLEKDPEERIRLDQVLTHPWLRLDGTAPVRAVPTGVRDRIHHFRTLNLLKREARRVLATSLPPEEVAGLKLMFEALDTDADGLVSLEDLVAGLARKGEVLGGEEAAALLRSMDINGDGFIDYREFVAATYTLSKLQQSDVLLRTFRHFDLDGDGYISKEELAAALAKLPAAASSAASARESVSGLLAEADLDKDGRLNYREFCTMLLAAPGLEAGTDADASAAEVEAALRLSGIDLDSAMLPGTVNGAAAALPASASAAAAAAAISRPGSHSPNDTAWDPSVGSGKRTSTGGGVRTSIGGGVRTSIGGGAQTSIGGGVRSSIGGRPQQPSPQRSGSLAAAPPYSAQRTSRSQQPSPMVGAQRLSPSHSQSQSQQLQQLRELQQQQSRKQQQQPAVWADDVSETGPLDSEDEEILAAARRPPQGQAPPSQSHRASLQGHAPPAASGSGLSEERSVRGGVPRGGFRAAGEQEAG</sequence>
<evidence type="ECO:0000256" key="3">
    <source>
        <dbReference type="ARBA" id="ARBA00022737"/>
    </source>
</evidence>
<keyword evidence="6" id="KW-0106">Calcium</keyword>
<feature type="compositionally biased region" description="Low complexity" evidence="8">
    <location>
        <begin position="652"/>
        <end position="683"/>
    </location>
</feature>
<dbReference type="Pfam" id="PF00069">
    <property type="entry name" value="Pkinase"/>
    <property type="match status" value="1"/>
</dbReference>
<dbReference type="InterPro" id="IPR000719">
    <property type="entry name" value="Prot_kinase_dom"/>
</dbReference>
<dbReference type="PROSITE" id="PS50222">
    <property type="entry name" value="EF_HAND_2"/>
    <property type="match status" value="4"/>
</dbReference>
<keyword evidence="3" id="KW-0677">Repeat</keyword>
<dbReference type="AlphaFoldDB" id="A0A835WBC0"/>
<keyword evidence="5" id="KW-0418">Kinase</keyword>
<evidence type="ECO:0000256" key="4">
    <source>
        <dbReference type="ARBA" id="ARBA00022741"/>
    </source>
</evidence>
<protein>
    <submittedName>
        <fullName evidence="11">Uncharacterized protein</fullName>
    </submittedName>
</protein>
<gene>
    <name evidence="11" type="ORF">HXX76_001022</name>
</gene>
<evidence type="ECO:0000259" key="10">
    <source>
        <dbReference type="PROSITE" id="PS50222"/>
    </source>
</evidence>
<dbReference type="Gene3D" id="1.10.238.10">
    <property type="entry name" value="EF-hand"/>
    <property type="match status" value="1"/>
</dbReference>
<dbReference type="OrthoDB" id="40902at2759"/>
<evidence type="ECO:0000256" key="1">
    <source>
        <dbReference type="ARBA" id="ARBA00022527"/>
    </source>
</evidence>
<reference evidence="11" key="1">
    <citation type="journal article" date="2020" name="bioRxiv">
        <title>Comparative genomics of Chlamydomonas.</title>
        <authorList>
            <person name="Craig R.J."/>
            <person name="Hasan A.R."/>
            <person name="Ness R.W."/>
            <person name="Keightley P.D."/>
        </authorList>
    </citation>
    <scope>NUCLEOTIDE SEQUENCE</scope>
    <source>
        <strain evidence="11">SAG 7.73</strain>
    </source>
</reference>
<evidence type="ECO:0000256" key="8">
    <source>
        <dbReference type="SAM" id="MobiDB-lite"/>
    </source>
</evidence>
<feature type="compositionally biased region" description="Polar residues" evidence="8">
    <location>
        <begin position="636"/>
        <end position="646"/>
    </location>
</feature>
<feature type="compositionally biased region" description="Low complexity" evidence="8">
    <location>
        <begin position="706"/>
        <end position="718"/>
    </location>
</feature>
<dbReference type="Proteomes" id="UP000650467">
    <property type="component" value="Unassembled WGS sequence"/>
</dbReference>
<evidence type="ECO:0000259" key="9">
    <source>
        <dbReference type="PROSITE" id="PS50011"/>
    </source>
</evidence>
<keyword evidence="12" id="KW-1185">Reference proteome</keyword>
<organism evidence="11 12">
    <name type="scientific">Chlamydomonas incerta</name>
    <dbReference type="NCBI Taxonomy" id="51695"/>
    <lineage>
        <taxon>Eukaryota</taxon>
        <taxon>Viridiplantae</taxon>
        <taxon>Chlorophyta</taxon>
        <taxon>core chlorophytes</taxon>
        <taxon>Chlorophyceae</taxon>
        <taxon>CS clade</taxon>
        <taxon>Chlamydomonadales</taxon>
        <taxon>Chlamydomonadaceae</taxon>
        <taxon>Chlamydomonas</taxon>
    </lineage>
</organism>
<dbReference type="GO" id="GO:0005509">
    <property type="term" value="F:calcium ion binding"/>
    <property type="evidence" value="ECO:0007669"/>
    <property type="project" value="InterPro"/>
</dbReference>
<dbReference type="GO" id="GO:0004674">
    <property type="term" value="F:protein serine/threonine kinase activity"/>
    <property type="evidence" value="ECO:0007669"/>
    <property type="project" value="UniProtKB-KW"/>
</dbReference>
<dbReference type="InterPro" id="IPR050205">
    <property type="entry name" value="CDPK_Ser/Thr_kinases"/>
</dbReference>
<dbReference type="FunFam" id="3.30.200.20:FF:000042">
    <property type="entry name" value="Aurora kinase A"/>
    <property type="match status" value="1"/>
</dbReference>
<dbReference type="CDD" id="cd05117">
    <property type="entry name" value="STKc_CAMK"/>
    <property type="match status" value="1"/>
</dbReference>
<dbReference type="FunFam" id="1.10.510.10:FF:000571">
    <property type="entry name" value="Maternal embryonic leucine zipper kinase"/>
    <property type="match status" value="1"/>
</dbReference>
<feature type="domain" description="Protein kinase" evidence="9">
    <location>
        <begin position="54"/>
        <end position="312"/>
    </location>
</feature>
<evidence type="ECO:0000313" key="12">
    <source>
        <dbReference type="Proteomes" id="UP000650467"/>
    </source>
</evidence>
<feature type="domain" description="EF-hand" evidence="10">
    <location>
        <begin position="427"/>
        <end position="462"/>
    </location>
</feature>
<feature type="region of interest" description="Disordered" evidence="8">
    <location>
        <begin position="557"/>
        <end position="763"/>
    </location>
</feature>
<dbReference type="InterPro" id="IPR002048">
    <property type="entry name" value="EF_hand_dom"/>
</dbReference>
<dbReference type="Gene3D" id="3.30.200.20">
    <property type="entry name" value="Phosphorylase Kinase, domain 1"/>
    <property type="match status" value="1"/>
</dbReference>
<keyword evidence="1" id="KW-0723">Serine/threonine-protein kinase</keyword>
<dbReference type="FunFam" id="1.10.238.10:FF:000003">
    <property type="entry name" value="Calmodulin A"/>
    <property type="match status" value="1"/>
</dbReference>
<accession>A0A835WBC0</accession>
<dbReference type="CDD" id="cd00051">
    <property type="entry name" value="EFh"/>
    <property type="match status" value="1"/>
</dbReference>
<keyword evidence="7" id="KW-0067">ATP-binding</keyword>
<dbReference type="GO" id="GO:0005524">
    <property type="term" value="F:ATP binding"/>
    <property type="evidence" value="ECO:0007669"/>
    <property type="project" value="UniProtKB-KW"/>
</dbReference>
<dbReference type="PROSITE" id="PS00018">
    <property type="entry name" value="EF_HAND_1"/>
    <property type="match status" value="4"/>
</dbReference>
<dbReference type="EMBL" id="JAEHOC010000002">
    <property type="protein sequence ID" value="KAG2444265.1"/>
    <property type="molecule type" value="Genomic_DNA"/>
</dbReference>
<dbReference type="InterPro" id="IPR008271">
    <property type="entry name" value="Ser/Thr_kinase_AS"/>
</dbReference>
<dbReference type="Gene3D" id="1.10.510.10">
    <property type="entry name" value="Transferase(Phosphotransferase) domain 1"/>
    <property type="match status" value="1"/>
</dbReference>
<evidence type="ECO:0000313" key="11">
    <source>
        <dbReference type="EMBL" id="KAG2444265.1"/>
    </source>
</evidence>
<dbReference type="InterPro" id="IPR018247">
    <property type="entry name" value="EF_Hand_1_Ca_BS"/>
</dbReference>
<comment type="caution">
    <text evidence="11">The sequence shown here is derived from an EMBL/GenBank/DDBJ whole genome shotgun (WGS) entry which is preliminary data.</text>
</comment>
<evidence type="ECO:0000256" key="2">
    <source>
        <dbReference type="ARBA" id="ARBA00022679"/>
    </source>
</evidence>
<dbReference type="SUPFAM" id="SSF47473">
    <property type="entry name" value="EF-hand"/>
    <property type="match status" value="1"/>
</dbReference>
<evidence type="ECO:0000256" key="7">
    <source>
        <dbReference type="ARBA" id="ARBA00022840"/>
    </source>
</evidence>
<proteinExistence type="predicted"/>
<name>A0A835WBC0_CHLIN</name>
<dbReference type="PROSITE" id="PS50011">
    <property type="entry name" value="PROTEIN_KINASE_DOM"/>
    <property type="match status" value="1"/>
</dbReference>
<dbReference type="PROSITE" id="PS00108">
    <property type="entry name" value="PROTEIN_KINASE_ST"/>
    <property type="match status" value="1"/>
</dbReference>
<dbReference type="SMART" id="SM00054">
    <property type="entry name" value="EFh"/>
    <property type="match status" value="4"/>
</dbReference>
<dbReference type="PANTHER" id="PTHR24349">
    <property type="entry name" value="SERINE/THREONINE-PROTEIN KINASE"/>
    <property type="match status" value="1"/>
</dbReference>
<feature type="domain" description="EF-hand" evidence="10">
    <location>
        <begin position="468"/>
        <end position="503"/>
    </location>
</feature>
<evidence type="ECO:0000256" key="6">
    <source>
        <dbReference type="ARBA" id="ARBA00022837"/>
    </source>
</evidence>
<dbReference type="InterPro" id="IPR011992">
    <property type="entry name" value="EF-hand-dom_pair"/>
</dbReference>
<dbReference type="SMART" id="SM00220">
    <property type="entry name" value="S_TKc"/>
    <property type="match status" value="1"/>
</dbReference>
<feature type="domain" description="EF-hand" evidence="10">
    <location>
        <begin position="391"/>
        <end position="426"/>
    </location>
</feature>
<dbReference type="Pfam" id="PF13499">
    <property type="entry name" value="EF-hand_7"/>
    <property type="match status" value="2"/>
</dbReference>
<evidence type="ECO:0000256" key="5">
    <source>
        <dbReference type="ARBA" id="ARBA00022777"/>
    </source>
</evidence>
<keyword evidence="2" id="KW-0808">Transferase</keyword>
<keyword evidence="4" id="KW-0547">Nucleotide-binding</keyword>
<feature type="domain" description="EF-hand" evidence="10">
    <location>
        <begin position="355"/>
        <end position="390"/>
    </location>
</feature>
<dbReference type="InterPro" id="IPR011009">
    <property type="entry name" value="Kinase-like_dom_sf"/>
</dbReference>